<dbReference type="InParanoid" id="A0A409VME0"/>
<dbReference type="Proteomes" id="UP000283269">
    <property type="component" value="Unassembled WGS sequence"/>
</dbReference>
<organism evidence="1 2">
    <name type="scientific">Psilocybe cyanescens</name>
    <dbReference type="NCBI Taxonomy" id="93625"/>
    <lineage>
        <taxon>Eukaryota</taxon>
        <taxon>Fungi</taxon>
        <taxon>Dikarya</taxon>
        <taxon>Basidiomycota</taxon>
        <taxon>Agaricomycotina</taxon>
        <taxon>Agaricomycetes</taxon>
        <taxon>Agaricomycetidae</taxon>
        <taxon>Agaricales</taxon>
        <taxon>Agaricineae</taxon>
        <taxon>Strophariaceae</taxon>
        <taxon>Psilocybe</taxon>
    </lineage>
</organism>
<gene>
    <name evidence="1" type="ORF">CVT25_006008</name>
</gene>
<keyword evidence="2" id="KW-1185">Reference proteome</keyword>
<comment type="caution">
    <text evidence="1">The sequence shown here is derived from an EMBL/GenBank/DDBJ whole genome shotgun (WGS) entry which is preliminary data.</text>
</comment>
<evidence type="ECO:0000313" key="1">
    <source>
        <dbReference type="EMBL" id="PPQ67430.1"/>
    </source>
</evidence>
<name>A0A409VME0_PSICY</name>
<sequence>MLLQPGLQPEPHQYDDFGPHLCYLESSSPQSLAKILPANPTRESEYLPILFHYEFARNTNWYTTSSSENSEASPLGGTRPRGFLVLDLPAELKCFRVATANFDSQSSLGNCMV</sequence>
<protein>
    <submittedName>
        <fullName evidence="1">Uncharacterized protein</fullName>
    </submittedName>
</protein>
<dbReference type="AlphaFoldDB" id="A0A409VME0"/>
<accession>A0A409VME0</accession>
<dbReference type="EMBL" id="NHYD01003974">
    <property type="protein sequence ID" value="PPQ67430.1"/>
    <property type="molecule type" value="Genomic_DNA"/>
</dbReference>
<reference evidence="1 2" key="1">
    <citation type="journal article" date="2018" name="Evol. Lett.">
        <title>Horizontal gene cluster transfer increased hallucinogenic mushroom diversity.</title>
        <authorList>
            <person name="Reynolds H.T."/>
            <person name="Vijayakumar V."/>
            <person name="Gluck-Thaler E."/>
            <person name="Korotkin H.B."/>
            <person name="Matheny P.B."/>
            <person name="Slot J.C."/>
        </authorList>
    </citation>
    <scope>NUCLEOTIDE SEQUENCE [LARGE SCALE GENOMIC DNA]</scope>
    <source>
        <strain evidence="1 2">2631</strain>
    </source>
</reference>
<evidence type="ECO:0000313" key="2">
    <source>
        <dbReference type="Proteomes" id="UP000283269"/>
    </source>
</evidence>
<proteinExistence type="predicted"/>